<keyword evidence="7" id="KW-1185">Reference proteome</keyword>
<dbReference type="InterPro" id="IPR000626">
    <property type="entry name" value="Ubiquitin-like_dom"/>
</dbReference>
<dbReference type="PANTHER" id="PTHR10666">
    <property type="entry name" value="UBIQUITIN"/>
    <property type="match status" value="1"/>
</dbReference>
<dbReference type="InterPro" id="IPR050158">
    <property type="entry name" value="Ubiquitin_ubiquitin-like"/>
</dbReference>
<keyword evidence="1" id="KW-1017">Isopeptide bond</keyword>
<dbReference type="AlphaFoldDB" id="K3Z7H7"/>
<feature type="transmembrane region" description="Helical" evidence="4">
    <location>
        <begin position="257"/>
        <end position="280"/>
    </location>
</feature>
<dbReference type="eggNOG" id="KOG0001">
    <property type="taxonomic scope" value="Eukaryota"/>
</dbReference>
<dbReference type="GO" id="GO:0005634">
    <property type="term" value="C:nucleus"/>
    <property type="evidence" value="ECO:0000318"/>
    <property type="project" value="GO_Central"/>
</dbReference>
<dbReference type="Proteomes" id="UP000004995">
    <property type="component" value="Unassembled WGS sequence"/>
</dbReference>
<evidence type="ECO:0000256" key="4">
    <source>
        <dbReference type="SAM" id="Phobius"/>
    </source>
</evidence>
<dbReference type="InterPro" id="IPR019954">
    <property type="entry name" value="Ubiquitin_CS"/>
</dbReference>
<evidence type="ECO:0000313" key="6">
    <source>
        <dbReference type="EnsemblPlants" id="KQL17342"/>
    </source>
</evidence>
<name>K3Z7H7_SETIT</name>
<evidence type="ECO:0000256" key="1">
    <source>
        <dbReference type="ARBA" id="ARBA00022499"/>
    </source>
</evidence>
<dbReference type="EnsemblPlants" id="KQL17342">
    <property type="protein sequence ID" value="KQL17342"/>
    <property type="gene ID" value="SETIT_022497mg"/>
</dbReference>
<dbReference type="OMA" id="SRMARFV"/>
<dbReference type="HOGENOM" id="CLU_081962_0_0_1"/>
<protein>
    <recommendedName>
        <fullName evidence="5">Ubiquitin-like domain-containing protein</fullName>
    </recommendedName>
</protein>
<dbReference type="GO" id="GO:0016567">
    <property type="term" value="P:protein ubiquitination"/>
    <property type="evidence" value="ECO:0000318"/>
    <property type="project" value="GO_Central"/>
</dbReference>
<reference evidence="6" key="2">
    <citation type="submission" date="2018-08" db="UniProtKB">
        <authorList>
            <consortium name="EnsemblPlants"/>
        </authorList>
    </citation>
    <scope>IDENTIFICATION</scope>
    <source>
        <strain evidence="6">Yugu1</strain>
    </source>
</reference>
<dbReference type="GO" id="GO:0031625">
    <property type="term" value="F:ubiquitin protein ligase binding"/>
    <property type="evidence" value="ECO:0000318"/>
    <property type="project" value="GO_Central"/>
</dbReference>
<dbReference type="PROSITE" id="PS50053">
    <property type="entry name" value="UBIQUITIN_2"/>
    <property type="match status" value="1"/>
</dbReference>
<dbReference type="GO" id="GO:0019941">
    <property type="term" value="P:modification-dependent protein catabolic process"/>
    <property type="evidence" value="ECO:0000318"/>
    <property type="project" value="GO_Central"/>
</dbReference>
<reference evidence="7" key="1">
    <citation type="journal article" date="2012" name="Nat. Biotechnol.">
        <title>Reference genome sequence of the model plant Setaria.</title>
        <authorList>
            <person name="Bennetzen J.L."/>
            <person name="Schmutz J."/>
            <person name="Wang H."/>
            <person name="Percifield R."/>
            <person name="Hawkins J."/>
            <person name="Pontaroli A.C."/>
            <person name="Estep M."/>
            <person name="Feng L."/>
            <person name="Vaughn J.N."/>
            <person name="Grimwood J."/>
            <person name="Jenkins J."/>
            <person name="Barry K."/>
            <person name="Lindquist E."/>
            <person name="Hellsten U."/>
            <person name="Deshpande S."/>
            <person name="Wang X."/>
            <person name="Wu X."/>
            <person name="Mitros T."/>
            <person name="Triplett J."/>
            <person name="Yang X."/>
            <person name="Ye C.Y."/>
            <person name="Mauro-Herrera M."/>
            <person name="Wang L."/>
            <person name="Li P."/>
            <person name="Sharma M."/>
            <person name="Sharma R."/>
            <person name="Ronald P.C."/>
            <person name="Panaud O."/>
            <person name="Kellogg E.A."/>
            <person name="Brutnell T.P."/>
            <person name="Doust A.N."/>
            <person name="Tuskan G.A."/>
            <person name="Rokhsar D."/>
            <person name="Devos K.M."/>
        </authorList>
    </citation>
    <scope>NUCLEOTIDE SEQUENCE [LARGE SCALE GENOMIC DNA]</scope>
    <source>
        <strain evidence="7">cv. Yugu1</strain>
    </source>
</reference>
<dbReference type="SUPFAM" id="SSF54236">
    <property type="entry name" value="Ubiquitin-like"/>
    <property type="match status" value="1"/>
</dbReference>
<keyword evidence="4" id="KW-0472">Membrane</keyword>
<dbReference type="PRINTS" id="PR00348">
    <property type="entry name" value="UBIQUITIN"/>
</dbReference>
<dbReference type="EMBL" id="AGNK02002141">
    <property type="status" value="NOT_ANNOTATED_CDS"/>
    <property type="molecule type" value="Genomic_DNA"/>
</dbReference>
<sequence>MADDDAAVTPSSSSPLSRVISREQRDVSGAGARPRRRLIKSQSEMSTVTCEVEPSCAATAGGERATEFGGKVGVPPREPQRRLLFAVAGKGKGRRLGDGRGGGSALAGFYWYGNLLLGLRRRCGADGGGGSMQVFVRTPAGSTLALDVSPSDTVGEVKARIQARERVAAGQQRLVFAGRHLDDGRRTLADYGVGKEANLHLLLRLRGGLAGGHTNTGTAAAIGNPHWMTTVGLLATVVAVGAVLHCCFPPSASCCGGLGGAMLAVAVAGVNLITAGVCLTRAPAAESLSRMARFVLSRAAAFPRRDVAVLGVAAATGIFVGDAQAQPVLSFVCFALFLVSMAVVTIGIASSTR</sequence>
<dbReference type="InterPro" id="IPR019956">
    <property type="entry name" value="Ubiquitin_dom"/>
</dbReference>
<dbReference type="Gramene" id="KQL17342">
    <property type="protein sequence ID" value="KQL17342"/>
    <property type="gene ID" value="SETIT_022497mg"/>
</dbReference>
<feature type="domain" description="Ubiquitin-like" evidence="5">
    <location>
        <begin position="132"/>
        <end position="208"/>
    </location>
</feature>
<dbReference type="PROSITE" id="PS00299">
    <property type="entry name" value="UBIQUITIN_1"/>
    <property type="match status" value="1"/>
</dbReference>
<gene>
    <name evidence="6" type="primary">LOC101760527</name>
</gene>
<dbReference type="STRING" id="4555.K3Z7H7"/>
<dbReference type="InterPro" id="IPR029071">
    <property type="entry name" value="Ubiquitin-like_domsf"/>
</dbReference>
<keyword evidence="4" id="KW-1133">Transmembrane helix</keyword>
<dbReference type="Gene3D" id="3.10.20.90">
    <property type="entry name" value="Phosphatidylinositol 3-kinase Catalytic Subunit, Chain A, domain 1"/>
    <property type="match status" value="1"/>
</dbReference>
<evidence type="ECO:0000256" key="2">
    <source>
        <dbReference type="ARBA" id="ARBA00022843"/>
    </source>
</evidence>
<dbReference type="SMART" id="SM00213">
    <property type="entry name" value="UBQ"/>
    <property type="match status" value="1"/>
</dbReference>
<dbReference type="GO" id="GO:0031386">
    <property type="term" value="F:protein tag activity"/>
    <property type="evidence" value="ECO:0000318"/>
    <property type="project" value="GO_Central"/>
</dbReference>
<dbReference type="GO" id="GO:0003729">
    <property type="term" value="F:mRNA binding"/>
    <property type="evidence" value="ECO:0007669"/>
    <property type="project" value="UniProtKB-ARBA"/>
</dbReference>
<organism evidence="6 7">
    <name type="scientific">Setaria italica</name>
    <name type="common">Foxtail millet</name>
    <name type="synonym">Panicum italicum</name>
    <dbReference type="NCBI Taxonomy" id="4555"/>
    <lineage>
        <taxon>Eukaryota</taxon>
        <taxon>Viridiplantae</taxon>
        <taxon>Streptophyta</taxon>
        <taxon>Embryophyta</taxon>
        <taxon>Tracheophyta</taxon>
        <taxon>Spermatophyta</taxon>
        <taxon>Magnoliopsida</taxon>
        <taxon>Liliopsida</taxon>
        <taxon>Poales</taxon>
        <taxon>Poaceae</taxon>
        <taxon>PACMAD clade</taxon>
        <taxon>Panicoideae</taxon>
        <taxon>Panicodae</taxon>
        <taxon>Paniceae</taxon>
        <taxon>Cenchrinae</taxon>
        <taxon>Setaria</taxon>
    </lineage>
</organism>
<dbReference type="Pfam" id="PF00240">
    <property type="entry name" value="ubiquitin"/>
    <property type="match status" value="1"/>
</dbReference>
<accession>K3Z7H7</accession>
<dbReference type="GO" id="GO:0005737">
    <property type="term" value="C:cytoplasm"/>
    <property type="evidence" value="ECO:0000318"/>
    <property type="project" value="GO_Central"/>
</dbReference>
<feature type="transmembrane region" description="Helical" evidence="4">
    <location>
        <begin position="327"/>
        <end position="349"/>
    </location>
</feature>
<keyword evidence="2" id="KW-0832">Ubl conjugation</keyword>
<evidence type="ECO:0000313" key="7">
    <source>
        <dbReference type="Proteomes" id="UP000004995"/>
    </source>
</evidence>
<evidence type="ECO:0000256" key="3">
    <source>
        <dbReference type="SAM" id="MobiDB-lite"/>
    </source>
</evidence>
<feature type="region of interest" description="Disordered" evidence="3">
    <location>
        <begin position="1"/>
        <end position="42"/>
    </location>
</feature>
<evidence type="ECO:0000259" key="5">
    <source>
        <dbReference type="PROSITE" id="PS50053"/>
    </source>
</evidence>
<proteinExistence type="predicted"/>
<dbReference type="InParanoid" id="K3Z7H7"/>
<keyword evidence="4" id="KW-0812">Transmembrane</keyword>